<dbReference type="InterPro" id="IPR036812">
    <property type="entry name" value="NAD(P)_OxRdtase_dom_sf"/>
</dbReference>
<dbReference type="AlphaFoldDB" id="A0A931F5V6"/>
<gene>
    <name evidence="2" type="ORF">I0Q91_04120</name>
</gene>
<evidence type="ECO:0000259" key="1">
    <source>
        <dbReference type="Pfam" id="PF00248"/>
    </source>
</evidence>
<dbReference type="Gene3D" id="3.20.20.100">
    <property type="entry name" value="NADP-dependent oxidoreductase domain"/>
    <property type="match status" value="1"/>
</dbReference>
<feature type="domain" description="NADP-dependent oxidoreductase" evidence="1">
    <location>
        <begin position="15"/>
        <end position="298"/>
    </location>
</feature>
<dbReference type="Proteomes" id="UP000621436">
    <property type="component" value="Unassembled WGS sequence"/>
</dbReference>
<organism evidence="2 3">
    <name type="scientific">Halonatronomonas betaini</name>
    <dbReference type="NCBI Taxonomy" id="2778430"/>
    <lineage>
        <taxon>Bacteria</taxon>
        <taxon>Bacillati</taxon>
        <taxon>Bacillota</taxon>
        <taxon>Clostridia</taxon>
        <taxon>Halanaerobiales</taxon>
        <taxon>Halarsenatibacteraceae</taxon>
        <taxon>Halonatronomonas</taxon>
    </lineage>
</organism>
<dbReference type="InterPro" id="IPR053135">
    <property type="entry name" value="AKR2_Oxidoreductase"/>
</dbReference>
<proteinExistence type="predicted"/>
<sequence length="309" mass="34512">MRRKLGNTGIEVSEVGFGAWQLGNTREDGSTGEKAVELVHKAIDLGCNLFDTAPNYALGKSEEILGKALKNKREDVVINSKFGHSPEDKIDFNPDLIRDSVAGSLKRLQTDYLDSLLLHNPPFEALEGKTEHFDILAELKSEGKIKAYGASVDTSKEIFALLNNTDAQVIEIMFNIFHQEPKKAFAEASKKGVGLIVKVPLDSGWLTGKYDSSSSFTGIRERWSEAEITRRSKLVDGVRKIKDEDTSMVHEAISFILSYPEISTVIPGVRNTEQLSHNLAARSLRLDDSKLKDYEKLYNDKIKDNPLNW</sequence>
<dbReference type="PANTHER" id="PTHR43312:SF1">
    <property type="entry name" value="NADP-DEPENDENT OXIDOREDUCTASE DOMAIN-CONTAINING PROTEIN"/>
    <property type="match status" value="1"/>
</dbReference>
<dbReference type="PANTHER" id="PTHR43312">
    <property type="entry name" value="D-THREO-ALDOSE 1-DEHYDROGENASE"/>
    <property type="match status" value="1"/>
</dbReference>
<dbReference type="InterPro" id="IPR023210">
    <property type="entry name" value="NADP_OxRdtase_dom"/>
</dbReference>
<comment type="caution">
    <text evidence="2">The sequence shown here is derived from an EMBL/GenBank/DDBJ whole genome shotgun (WGS) entry which is preliminary data.</text>
</comment>
<dbReference type="RefSeq" id="WP_270453058.1">
    <property type="nucleotide sequence ID" value="NZ_JADPIE010000002.1"/>
</dbReference>
<dbReference type="Pfam" id="PF00248">
    <property type="entry name" value="Aldo_ket_red"/>
    <property type="match status" value="1"/>
</dbReference>
<name>A0A931F5V6_9FIRM</name>
<evidence type="ECO:0000313" key="3">
    <source>
        <dbReference type="Proteomes" id="UP000621436"/>
    </source>
</evidence>
<protein>
    <submittedName>
        <fullName evidence="2">Aldo/keto reductase</fullName>
    </submittedName>
</protein>
<evidence type="ECO:0000313" key="2">
    <source>
        <dbReference type="EMBL" id="MBF8436255.1"/>
    </source>
</evidence>
<reference evidence="2" key="1">
    <citation type="submission" date="2020-11" db="EMBL/GenBank/DDBJ databases">
        <title>Halonatronomonas betainensis gen. nov., sp. nov. a novel haloalkaliphilic representative of the family Halanaerobiacae capable of betaine degradation.</title>
        <authorList>
            <person name="Boltyanskaya Y."/>
            <person name="Kevbrin V."/>
            <person name="Detkova E."/>
            <person name="Grouzdev D.S."/>
            <person name="Koziaeva V."/>
            <person name="Zhilina T."/>
        </authorList>
    </citation>
    <scope>NUCLEOTIDE SEQUENCE</scope>
    <source>
        <strain evidence="2">Z-7014</strain>
    </source>
</reference>
<dbReference type="CDD" id="cd19086">
    <property type="entry name" value="AKR_AKR11C1"/>
    <property type="match status" value="1"/>
</dbReference>
<keyword evidence="3" id="KW-1185">Reference proteome</keyword>
<accession>A0A931F5V6</accession>
<dbReference type="SUPFAM" id="SSF51430">
    <property type="entry name" value="NAD(P)-linked oxidoreductase"/>
    <property type="match status" value="1"/>
</dbReference>
<dbReference type="EMBL" id="JADPIE010000002">
    <property type="protein sequence ID" value="MBF8436255.1"/>
    <property type="molecule type" value="Genomic_DNA"/>
</dbReference>